<comment type="caution">
    <text evidence="4">The sequence shown here is derived from an EMBL/GenBank/DDBJ whole genome shotgun (WGS) entry which is preliminary data.</text>
</comment>
<evidence type="ECO:0000256" key="2">
    <source>
        <dbReference type="ARBA" id="ARBA00022741"/>
    </source>
</evidence>
<dbReference type="GO" id="GO:0006950">
    <property type="term" value="P:response to stress"/>
    <property type="evidence" value="ECO:0007669"/>
    <property type="project" value="UniProtKB-ARBA"/>
</dbReference>
<dbReference type="OrthoDB" id="2401965at2759"/>
<dbReference type="Gene3D" id="3.30.420.40">
    <property type="match status" value="1"/>
</dbReference>
<dbReference type="EMBL" id="LIAE01007798">
    <property type="protein sequence ID" value="PAV76915.1"/>
    <property type="molecule type" value="Genomic_DNA"/>
</dbReference>
<keyword evidence="3" id="KW-0067">ATP-binding</keyword>
<evidence type="ECO:0000313" key="5">
    <source>
        <dbReference type="Proteomes" id="UP000218231"/>
    </source>
</evidence>
<dbReference type="GO" id="GO:0140662">
    <property type="term" value="F:ATP-dependent protein folding chaperone"/>
    <property type="evidence" value="ECO:0007669"/>
    <property type="project" value="InterPro"/>
</dbReference>
<proteinExistence type="inferred from homology"/>
<dbReference type="PROSITE" id="PS00297">
    <property type="entry name" value="HSP70_1"/>
    <property type="match status" value="1"/>
</dbReference>
<dbReference type="GO" id="GO:0005524">
    <property type="term" value="F:ATP binding"/>
    <property type="evidence" value="ECO:0007669"/>
    <property type="project" value="UniProtKB-KW"/>
</dbReference>
<dbReference type="SUPFAM" id="SSF53067">
    <property type="entry name" value="Actin-like ATPase domain"/>
    <property type="match status" value="1"/>
</dbReference>
<dbReference type="PRINTS" id="PR00301">
    <property type="entry name" value="HEATSHOCK70"/>
</dbReference>
<dbReference type="Pfam" id="PF00012">
    <property type="entry name" value="HSP70"/>
    <property type="match status" value="1"/>
</dbReference>
<dbReference type="InterPro" id="IPR018181">
    <property type="entry name" value="Heat_shock_70_CS"/>
</dbReference>
<organism evidence="4 5">
    <name type="scientific">Diploscapter pachys</name>
    <dbReference type="NCBI Taxonomy" id="2018661"/>
    <lineage>
        <taxon>Eukaryota</taxon>
        <taxon>Metazoa</taxon>
        <taxon>Ecdysozoa</taxon>
        <taxon>Nematoda</taxon>
        <taxon>Chromadorea</taxon>
        <taxon>Rhabditida</taxon>
        <taxon>Rhabditina</taxon>
        <taxon>Rhabditomorpha</taxon>
        <taxon>Rhabditoidea</taxon>
        <taxon>Rhabditidae</taxon>
        <taxon>Diploscapter</taxon>
    </lineage>
</organism>
<keyword evidence="2" id="KW-0547">Nucleotide-binding</keyword>
<dbReference type="InterPro" id="IPR043129">
    <property type="entry name" value="ATPase_NBD"/>
</dbReference>
<keyword evidence="5" id="KW-1185">Reference proteome</keyword>
<dbReference type="Proteomes" id="UP000218231">
    <property type="component" value="Unassembled WGS sequence"/>
</dbReference>
<dbReference type="AlphaFoldDB" id="A0A2A2KSN5"/>
<protein>
    <submittedName>
        <fullName evidence="4">Uncharacterized protein</fullName>
    </submittedName>
</protein>
<gene>
    <name evidence="4" type="ORF">WR25_23671</name>
</gene>
<accession>A0A2A2KSN5</accession>
<dbReference type="FunFam" id="3.30.420.40:FF:000028">
    <property type="entry name" value="heat shock 70 kDa protein-like"/>
    <property type="match status" value="1"/>
</dbReference>
<comment type="similarity">
    <text evidence="1">Belongs to the heat shock protein 70 family.</text>
</comment>
<evidence type="ECO:0000256" key="3">
    <source>
        <dbReference type="ARBA" id="ARBA00022840"/>
    </source>
</evidence>
<reference evidence="4 5" key="1">
    <citation type="journal article" date="2017" name="Curr. Biol.">
        <title>Genome architecture and evolution of a unichromosomal asexual nematode.</title>
        <authorList>
            <person name="Fradin H."/>
            <person name="Zegar C."/>
            <person name="Gutwein M."/>
            <person name="Lucas J."/>
            <person name="Kovtun M."/>
            <person name="Corcoran D."/>
            <person name="Baugh L.R."/>
            <person name="Kiontke K."/>
            <person name="Gunsalus K."/>
            <person name="Fitch D.H."/>
            <person name="Piano F."/>
        </authorList>
    </citation>
    <scope>NUCLEOTIDE SEQUENCE [LARGE SCALE GENOMIC DNA]</scope>
    <source>
        <strain evidence="4">PF1309</strain>
    </source>
</reference>
<sequence>MVYIGIDLGTTYSCVAIVEDGRPVALHNDYNGRNILPSVVAVSDDEILVGNPALNCNTELSNVLYEQVSAEILKSLKTQAEVI</sequence>
<evidence type="ECO:0000256" key="1">
    <source>
        <dbReference type="ARBA" id="ARBA00007381"/>
    </source>
</evidence>
<name>A0A2A2KSN5_9BILA</name>
<dbReference type="InterPro" id="IPR013126">
    <property type="entry name" value="Hsp_70_fam"/>
</dbReference>
<evidence type="ECO:0000313" key="4">
    <source>
        <dbReference type="EMBL" id="PAV76915.1"/>
    </source>
</evidence>
<dbReference type="STRING" id="2018661.A0A2A2KSN5"/>